<evidence type="ECO:0000313" key="3">
    <source>
        <dbReference type="Proteomes" id="UP000652427"/>
    </source>
</evidence>
<proteinExistence type="predicted"/>
<dbReference type="EMBL" id="JABWMH010000005">
    <property type="protein sequence ID" value="NVD29347.1"/>
    <property type="molecule type" value="Genomic_DNA"/>
</dbReference>
<reference evidence="2 3" key="1">
    <citation type="submission" date="2020-06" db="EMBL/GenBank/DDBJ databases">
        <authorList>
            <person name="Kim S.-J."/>
            <person name="Park S.-J."/>
        </authorList>
    </citation>
    <scope>NUCLEOTIDE SEQUENCE [LARGE SCALE GENOMIC DNA]</scope>
    <source>
        <strain evidence="2 3">SW-151</strain>
    </source>
</reference>
<feature type="signal peptide" evidence="1">
    <location>
        <begin position="1"/>
        <end position="22"/>
    </location>
</feature>
<dbReference type="PROSITE" id="PS51257">
    <property type="entry name" value="PROKAR_LIPOPROTEIN"/>
    <property type="match status" value="1"/>
</dbReference>
<evidence type="ECO:0008006" key="4">
    <source>
        <dbReference type="Google" id="ProtNLM"/>
    </source>
</evidence>
<evidence type="ECO:0000256" key="1">
    <source>
        <dbReference type="SAM" id="SignalP"/>
    </source>
</evidence>
<dbReference type="Pfam" id="PF20487">
    <property type="entry name" value="DUF6726"/>
    <property type="match status" value="1"/>
</dbReference>
<comment type="caution">
    <text evidence="2">The sequence shown here is derived from an EMBL/GenBank/DDBJ whole genome shotgun (WGS) entry which is preliminary data.</text>
</comment>
<dbReference type="RefSeq" id="WP_176280782.1">
    <property type="nucleotide sequence ID" value="NZ_JABWMH010000005.1"/>
</dbReference>
<gene>
    <name evidence="2" type="ORF">HUO14_15725</name>
</gene>
<evidence type="ECO:0000313" key="2">
    <source>
        <dbReference type="EMBL" id="NVD29347.1"/>
    </source>
</evidence>
<protein>
    <recommendedName>
        <fullName evidence="4">Lipoprotein</fullName>
    </recommendedName>
</protein>
<keyword evidence="1" id="KW-0732">Signal</keyword>
<organism evidence="2 3">
    <name type="scientific">Parasphingorhabdus flavimaris</name>
    <dbReference type="NCBI Taxonomy" id="266812"/>
    <lineage>
        <taxon>Bacteria</taxon>
        <taxon>Pseudomonadati</taxon>
        <taxon>Pseudomonadota</taxon>
        <taxon>Alphaproteobacteria</taxon>
        <taxon>Sphingomonadales</taxon>
        <taxon>Sphingomonadaceae</taxon>
        <taxon>Parasphingorhabdus</taxon>
    </lineage>
</organism>
<accession>A0ABX2N6N2</accession>
<keyword evidence="3" id="KW-1185">Reference proteome</keyword>
<name>A0ABX2N6N2_9SPHN</name>
<dbReference type="Proteomes" id="UP000652427">
    <property type="component" value="Unassembled WGS sequence"/>
</dbReference>
<feature type="chain" id="PRO_5046325684" description="Lipoprotein" evidence="1">
    <location>
        <begin position="23"/>
        <end position="90"/>
    </location>
</feature>
<dbReference type="InterPro" id="IPR046613">
    <property type="entry name" value="DUF6726"/>
</dbReference>
<sequence length="90" mass="10078">MRLFPILSVALVPVLLSGCVASKIVTAPFRAAGTVVETAVDATTQTQSEREEDLGRKVLAERKKQRDLCLDEAQNKQERRNCKEAYERDD</sequence>